<dbReference type="PANTHER" id="PTHR34581">
    <property type="entry name" value="PTS SYSTEM N,N'-DIACETYLCHITOBIOSE-SPECIFIC EIIB COMPONENT"/>
    <property type="match status" value="1"/>
</dbReference>
<evidence type="ECO:0000256" key="4">
    <source>
        <dbReference type="ARBA" id="ARBA00022679"/>
    </source>
</evidence>
<dbReference type="PANTHER" id="PTHR34581:SF2">
    <property type="entry name" value="PTS SYSTEM N,N'-DIACETYLCHITOBIOSE-SPECIFIC EIIB COMPONENT"/>
    <property type="match status" value="1"/>
</dbReference>
<keyword evidence="10" id="KW-1185">Reference proteome</keyword>
<reference evidence="9 10" key="2">
    <citation type="journal article" date="2010" name="Stand. Genomic Sci.">
        <title>Complete genome sequence of Sebaldella termitidis type strain (NCTC 11300).</title>
        <authorList>
            <person name="Harmon-Smith M."/>
            <person name="Celia L."/>
            <person name="Chertkov O."/>
            <person name="Lapidus A."/>
            <person name="Copeland A."/>
            <person name="Glavina Del Rio T."/>
            <person name="Nolan M."/>
            <person name="Lucas S."/>
            <person name="Tice H."/>
            <person name="Cheng J.F."/>
            <person name="Han C."/>
            <person name="Detter J.C."/>
            <person name="Bruce D."/>
            <person name="Goodwin L."/>
            <person name="Pitluck S."/>
            <person name="Pati A."/>
            <person name="Liolios K."/>
            <person name="Ivanova N."/>
            <person name="Mavromatis K."/>
            <person name="Mikhailova N."/>
            <person name="Chen A."/>
            <person name="Palaniappan K."/>
            <person name="Land M."/>
            <person name="Hauser L."/>
            <person name="Chang Y.J."/>
            <person name="Jeffries C.D."/>
            <person name="Brettin T."/>
            <person name="Goker M."/>
            <person name="Beck B."/>
            <person name="Bristow J."/>
            <person name="Eisen J.A."/>
            <person name="Markowitz V."/>
            <person name="Hugenholtz P."/>
            <person name="Kyrpides N.C."/>
            <person name="Klenk H.P."/>
            <person name="Chen F."/>
        </authorList>
    </citation>
    <scope>NUCLEOTIDE SEQUENCE [LARGE SCALE GENOMIC DNA]</scope>
    <source>
        <strain evidence="10">ATCC 33386 / NCTC 11300</strain>
    </source>
</reference>
<keyword evidence="5" id="KW-0598">Phosphotransferase system</keyword>
<proteinExistence type="predicted"/>
<organism evidence="9 10">
    <name type="scientific">Sebaldella termitidis (strain ATCC 33386 / NCTC 11300)</name>
    <dbReference type="NCBI Taxonomy" id="526218"/>
    <lineage>
        <taxon>Bacteria</taxon>
        <taxon>Fusobacteriati</taxon>
        <taxon>Fusobacteriota</taxon>
        <taxon>Fusobacteriia</taxon>
        <taxon>Fusobacteriales</taxon>
        <taxon>Leptotrichiaceae</taxon>
        <taxon>Sebaldella</taxon>
    </lineage>
</organism>
<dbReference type="Pfam" id="PF02302">
    <property type="entry name" value="PTS_IIB"/>
    <property type="match status" value="1"/>
</dbReference>
<dbReference type="EMBL" id="CP001739">
    <property type="protein sequence ID" value="ACZ08070.1"/>
    <property type="molecule type" value="Genomic_DNA"/>
</dbReference>
<evidence type="ECO:0000256" key="3">
    <source>
        <dbReference type="ARBA" id="ARBA00022597"/>
    </source>
</evidence>
<dbReference type="InterPro" id="IPR003501">
    <property type="entry name" value="PTS_EIIB_2/3"/>
</dbReference>
<keyword evidence="1" id="KW-0813">Transport</keyword>
<evidence type="ECO:0000256" key="6">
    <source>
        <dbReference type="ARBA" id="ARBA00022777"/>
    </source>
</evidence>
<sequence length="115" mass="12757">MNLDRLYVLLVCNLGASTGVMVTKMKEIAAESQKLKDVDIKIEAHPAGDILEYIDDFDVVMLGPQIKHRFKDLEILCKEKNKPVTVIDTKDYGSVNGGNILKTAIILKLEALKGE</sequence>
<gene>
    <name evidence="9" type="ordered locus">Sterm_1202</name>
</gene>
<dbReference type="GO" id="GO:0016301">
    <property type="term" value="F:kinase activity"/>
    <property type="evidence" value="ECO:0007669"/>
    <property type="project" value="UniProtKB-KW"/>
</dbReference>
<dbReference type="InterPro" id="IPR051819">
    <property type="entry name" value="PTS_sugar-specific_EIIB"/>
</dbReference>
<keyword evidence="3" id="KW-0762">Sugar transport</keyword>
<evidence type="ECO:0000256" key="7">
    <source>
        <dbReference type="PROSITE-ProRule" id="PRU00423"/>
    </source>
</evidence>
<dbReference type="SUPFAM" id="SSF52794">
    <property type="entry name" value="PTS system IIB component-like"/>
    <property type="match status" value="1"/>
</dbReference>
<keyword evidence="4" id="KW-0808">Transferase</keyword>
<dbReference type="Gene3D" id="3.40.50.2300">
    <property type="match status" value="1"/>
</dbReference>
<keyword evidence="2" id="KW-0597">Phosphoprotein</keyword>
<feature type="modified residue" description="Phosphocysteine; by EIIA" evidence="7">
    <location>
        <position position="12"/>
    </location>
</feature>
<dbReference type="KEGG" id="str:Sterm_1202"/>
<reference evidence="10" key="1">
    <citation type="submission" date="2009-09" db="EMBL/GenBank/DDBJ databases">
        <title>The complete chromosome of Sebaldella termitidis ATCC 33386.</title>
        <authorList>
            <consortium name="US DOE Joint Genome Institute (JGI-PGF)"/>
            <person name="Lucas S."/>
            <person name="Copeland A."/>
            <person name="Lapidus A."/>
            <person name="Glavina del Rio T."/>
            <person name="Dalin E."/>
            <person name="Tice H."/>
            <person name="Bruce D."/>
            <person name="Goodwin L."/>
            <person name="Pitluck S."/>
            <person name="Kyrpides N."/>
            <person name="Mavromatis K."/>
            <person name="Ivanova N."/>
            <person name="Mikhailova N."/>
            <person name="Sims D."/>
            <person name="Meincke L."/>
            <person name="Brettin T."/>
            <person name="Detter J.C."/>
            <person name="Han C."/>
            <person name="Larimer F."/>
            <person name="Land M."/>
            <person name="Hauser L."/>
            <person name="Markowitz V."/>
            <person name="Cheng J.F."/>
            <person name="Hugenholtz P."/>
            <person name="Woyke T."/>
            <person name="Wu D."/>
            <person name="Eisen J.A."/>
        </authorList>
    </citation>
    <scope>NUCLEOTIDE SEQUENCE [LARGE SCALE GENOMIC DNA]</scope>
    <source>
        <strain evidence="10">ATCC 33386 / NCTC 11300</strain>
    </source>
</reference>
<dbReference type="STRING" id="526218.Sterm_1202"/>
<evidence type="ECO:0000259" key="8">
    <source>
        <dbReference type="PROSITE" id="PS51100"/>
    </source>
</evidence>
<dbReference type="Proteomes" id="UP000000845">
    <property type="component" value="Chromosome"/>
</dbReference>
<evidence type="ECO:0000256" key="5">
    <source>
        <dbReference type="ARBA" id="ARBA00022683"/>
    </source>
</evidence>
<accession>D1AH36</accession>
<dbReference type="PROSITE" id="PS51100">
    <property type="entry name" value="PTS_EIIB_TYPE_3"/>
    <property type="match status" value="1"/>
</dbReference>
<dbReference type="RefSeq" id="WP_012860666.1">
    <property type="nucleotide sequence ID" value="NC_013517.1"/>
</dbReference>
<feature type="domain" description="PTS EIIB type-3" evidence="8">
    <location>
        <begin position="5"/>
        <end position="114"/>
    </location>
</feature>
<dbReference type="InterPro" id="IPR013012">
    <property type="entry name" value="PTS_EIIB_3"/>
</dbReference>
<dbReference type="CDD" id="cd05564">
    <property type="entry name" value="PTS_IIB_chitobiose_lichenan"/>
    <property type="match status" value="1"/>
</dbReference>
<dbReference type="eggNOG" id="COG1440">
    <property type="taxonomic scope" value="Bacteria"/>
</dbReference>
<name>D1AH36_SEBTE</name>
<dbReference type="InterPro" id="IPR036095">
    <property type="entry name" value="PTS_EIIB-like_sf"/>
</dbReference>
<evidence type="ECO:0000256" key="2">
    <source>
        <dbReference type="ARBA" id="ARBA00022553"/>
    </source>
</evidence>
<evidence type="ECO:0000256" key="1">
    <source>
        <dbReference type="ARBA" id="ARBA00022448"/>
    </source>
</evidence>
<dbReference type="HOGENOM" id="CLU_147323_1_0_0"/>
<dbReference type="GO" id="GO:0009401">
    <property type="term" value="P:phosphoenolpyruvate-dependent sugar phosphotransferase system"/>
    <property type="evidence" value="ECO:0007669"/>
    <property type="project" value="UniProtKB-KW"/>
</dbReference>
<evidence type="ECO:0000313" key="9">
    <source>
        <dbReference type="EMBL" id="ACZ08070.1"/>
    </source>
</evidence>
<keyword evidence="6" id="KW-0418">Kinase</keyword>
<protein>
    <submittedName>
        <fullName evidence="9">Phosphotransferase system lactose/cellobiose-specific IIB subunit</fullName>
    </submittedName>
</protein>
<dbReference type="AlphaFoldDB" id="D1AH36"/>
<dbReference type="GO" id="GO:0008982">
    <property type="term" value="F:protein-N(PI)-phosphohistidine-sugar phosphotransferase activity"/>
    <property type="evidence" value="ECO:0007669"/>
    <property type="project" value="InterPro"/>
</dbReference>
<evidence type="ECO:0000313" key="10">
    <source>
        <dbReference type="Proteomes" id="UP000000845"/>
    </source>
</evidence>